<gene>
    <name evidence="1" type="primary">secF</name>
    <name evidence="1" type="ORF">WKI47_09135</name>
</gene>
<evidence type="ECO:0000313" key="1">
    <source>
        <dbReference type="EMBL" id="MEJ8304053.1"/>
    </source>
</evidence>
<evidence type="ECO:0000313" key="2">
    <source>
        <dbReference type="Proteomes" id="UP001380953"/>
    </source>
</evidence>
<reference evidence="1" key="1">
    <citation type="submission" date="2024-03" db="EMBL/GenBank/DDBJ databases">
        <title>Whole genome sequecning of epiphytes from Marcgravia umbellata leaves.</title>
        <authorList>
            <person name="Kumar G."/>
            <person name="Savka M.A."/>
        </authorList>
    </citation>
    <scope>NUCLEOTIDE SEQUENCE</scope>
    <source>
        <strain evidence="1">RIT_BL5</strain>
    </source>
</reference>
<dbReference type="Proteomes" id="UP001380953">
    <property type="component" value="Unassembled WGS sequence"/>
</dbReference>
<accession>A0ACC6PB78</accession>
<keyword evidence="2" id="KW-1185">Reference proteome</keyword>
<comment type="caution">
    <text evidence="1">The sequence shown here is derived from an EMBL/GenBank/DDBJ whole genome shotgun (WGS) entry which is preliminary data.</text>
</comment>
<organism evidence="1 2">
    <name type="scientific">Saccharibacillus sacchari</name>
    <dbReference type="NCBI Taxonomy" id="456493"/>
    <lineage>
        <taxon>Bacteria</taxon>
        <taxon>Bacillati</taxon>
        <taxon>Bacillota</taxon>
        <taxon>Bacilli</taxon>
        <taxon>Bacillales</taxon>
        <taxon>Paenibacillaceae</taxon>
        <taxon>Saccharibacillus</taxon>
    </lineage>
</organism>
<protein>
    <submittedName>
        <fullName evidence="1">Protein translocase subunit SecF</fullName>
    </submittedName>
</protein>
<proteinExistence type="predicted"/>
<dbReference type="EMBL" id="JBBKAR010000033">
    <property type="protein sequence ID" value="MEJ8304053.1"/>
    <property type="molecule type" value="Genomic_DNA"/>
</dbReference>
<name>A0ACC6PB78_9BACL</name>
<sequence>MSSKNQLPDSKKWDFNFIKASKYFYGFSLLITLAGIISLSIFGLNYGVDFRSGSNVDISLSKVVTQAEVEKVLGDAQLDQEASITAGSDRVNIRFPEVLTDVQSQSLQSTFNSQIDANASYEINTVDTEMAKELERNALLAIIVASIGIVIYVTIRFEWRFAVSAVVALLHDAFLVISVFSILRLEVNLTFIVAILTIIGFSINDTIVIFDRIRENLRFAKKQTHDDLEDVVNKSISQTMTRSLGTVFTVFIAAFALLILGSESIRMFSLAMVIGLLFGAYSSIFIASPLWLALRNKKKPSAAKPSKATN</sequence>